<proteinExistence type="predicted"/>
<reference evidence="2" key="1">
    <citation type="submission" date="2012-06" db="EMBL/GenBank/DDBJ databases">
        <title>Complete sequence of chromosome of Desulfomonile tiedjei DSM 6799.</title>
        <authorList>
            <person name="Lucas S."/>
            <person name="Copeland A."/>
            <person name="Lapidus A."/>
            <person name="Glavina del Rio T."/>
            <person name="Dalin E."/>
            <person name="Tice H."/>
            <person name="Bruce D."/>
            <person name="Goodwin L."/>
            <person name="Pitluck S."/>
            <person name="Peters L."/>
            <person name="Ovchinnikova G."/>
            <person name="Zeytun A."/>
            <person name="Lu M."/>
            <person name="Kyrpides N."/>
            <person name="Mavromatis K."/>
            <person name="Ivanova N."/>
            <person name="Brettin T."/>
            <person name="Detter J.C."/>
            <person name="Han C."/>
            <person name="Larimer F."/>
            <person name="Land M."/>
            <person name="Hauser L."/>
            <person name="Markowitz V."/>
            <person name="Cheng J.-F."/>
            <person name="Hugenholtz P."/>
            <person name="Woyke T."/>
            <person name="Wu D."/>
            <person name="Spring S."/>
            <person name="Schroeder M."/>
            <person name="Brambilla E."/>
            <person name="Klenk H.-P."/>
            <person name="Eisen J.A."/>
        </authorList>
    </citation>
    <scope>NUCLEOTIDE SEQUENCE [LARGE SCALE GENOMIC DNA]</scope>
    <source>
        <strain evidence="2">ATCC 49306 / DSM 6799 / DCB-1</strain>
    </source>
</reference>
<organism evidence="1 2">
    <name type="scientific">Desulfomonile tiedjei (strain ATCC 49306 / DSM 6799 / DCB-1)</name>
    <dbReference type="NCBI Taxonomy" id="706587"/>
    <lineage>
        <taxon>Bacteria</taxon>
        <taxon>Pseudomonadati</taxon>
        <taxon>Thermodesulfobacteriota</taxon>
        <taxon>Desulfomonilia</taxon>
        <taxon>Desulfomonilales</taxon>
        <taxon>Desulfomonilaceae</taxon>
        <taxon>Desulfomonile</taxon>
    </lineage>
</organism>
<gene>
    <name evidence="1" type="ordered locus">Desti_3444</name>
</gene>
<dbReference type="Proteomes" id="UP000006055">
    <property type="component" value="Chromosome"/>
</dbReference>
<dbReference type="STRING" id="706587.Desti_3444"/>
<accession>I4C955</accession>
<evidence type="ECO:0000313" key="2">
    <source>
        <dbReference type="Proteomes" id="UP000006055"/>
    </source>
</evidence>
<dbReference type="HOGENOM" id="CLU_1600085_0_0_7"/>
<dbReference type="KEGG" id="dti:Desti_3444"/>
<evidence type="ECO:0000313" key="1">
    <source>
        <dbReference type="EMBL" id="AFM26096.1"/>
    </source>
</evidence>
<name>I4C955_DESTA</name>
<dbReference type="EMBL" id="CP003360">
    <property type="protein sequence ID" value="AFM26096.1"/>
    <property type="molecule type" value="Genomic_DNA"/>
</dbReference>
<dbReference type="AlphaFoldDB" id="I4C955"/>
<dbReference type="RefSeq" id="WP_014811230.1">
    <property type="nucleotide sequence ID" value="NC_018025.1"/>
</dbReference>
<sequence>MRKVILIVVLFLGALVMCGRGEKEAQKATSTENKGKNAPYAWESKPLVNKKLGIASPTDDPRPNSSTQFRGCLFGEGTLIFRREEFCRVIAKAIARGKDWGKLVYAAPSGEILQLQKQDITGTTTLSYELMGFKIFQVKPNPPYNLEVGETIWVCNAKEICNGGCP</sequence>
<keyword evidence="2" id="KW-1185">Reference proteome</keyword>
<protein>
    <submittedName>
        <fullName evidence="1">Uncharacterized protein</fullName>
    </submittedName>
</protein>